<evidence type="ECO:0000313" key="8">
    <source>
        <dbReference type="WBParaSite" id="SMUV_0000535201-mRNA-1"/>
    </source>
</evidence>
<evidence type="ECO:0000259" key="6">
    <source>
        <dbReference type="SMART" id="SM00704"/>
    </source>
</evidence>
<name>A0A0N5ALD7_9BILA</name>
<dbReference type="Proteomes" id="UP000046393">
    <property type="component" value="Unplaced"/>
</dbReference>
<organism evidence="7 8">
    <name type="scientific">Syphacia muris</name>
    <dbReference type="NCBI Taxonomy" id="451379"/>
    <lineage>
        <taxon>Eukaryota</taxon>
        <taxon>Metazoa</taxon>
        <taxon>Ecdysozoa</taxon>
        <taxon>Nematoda</taxon>
        <taxon>Chromadorea</taxon>
        <taxon>Rhabditida</taxon>
        <taxon>Spirurina</taxon>
        <taxon>Oxyuridomorpha</taxon>
        <taxon>Oxyuroidea</taxon>
        <taxon>Oxyuridae</taxon>
        <taxon>Syphacia</taxon>
    </lineage>
</organism>
<accession>A0A0N5ALD7</accession>
<dbReference type="PANTHER" id="PTHR46491">
    <property type="entry name" value="CDGSH IRON SULFUR DOMAIN PROTEIN HOMOLOG"/>
    <property type="match status" value="1"/>
</dbReference>
<dbReference type="SMART" id="SM00704">
    <property type="entry name" value="ZnF_CDGSH"/>
    <property type="match status" value="2"/>
</dbReference>
<feature type="domain" description="Iron-binding zinc finger CDGSH type" evidence="6">
    <location>
        <begin position="83"/>
        <end position="120"/>
    </location>
</feature>
<proteinExistence type="predicted"/>
<dbReference type="PANTHER" id="PTHR46491:SF3">
    <property type="entry name" value="CDGSH IRON-SULFUR DOMAIN-CONTAINING PROTEIN 3, MITOCHONDRIAL"/>
    <property type="match status" value="1"/>
</dbReference>
<dbReference type="InterPro" id="IPR018967">
    <property type="entry name" value="FeS-contain_CDGSH-typ"/>
</dbReference>
<feature type="domain" description="Iron-binding zinc finger CDGSH type" evidence="6">
    <location>
        <begin position="44"/>
        <end position="81"/>
    </location>
</feature>
<dbReference type="Gene3D" id="3.40.5.90">
    <property type="entry name" value="CDGSH iron-sulfur domain, mitoNEET-type"/>
    <property type="match status" value="2"/>
</dbReference>
<dbReference type="AlphaFoldDB" id="A0A0N5ALD7"/>
<dbReference type="GO" id="GO:0051537">
    <property type="term" value="F:2 iron, 2 sulfur cluster binding"/>
    <property type="evidence" value="ECO:0007669"/>
    <property type="project" value="UniProtKB-KW"/>
</dbReference>
<protein>
    <submittedName>
        <fullName evidence="8">CDGSH iron-sulfur domain-containing protein 3, mitochondrial</fullName>
    </submittedName>
</protein>
<dbReference type="WBParaSite" id="SMUV_0000535201-mRNA-1">
    <property type="protein sequence ID" value="SMUV_0000535201-mRNA-1"/>
    <property type="gene ID" value="SMUV_0000535201"/>
</dbReference>
<evidence type="ECO:0000256" key="1">
    <source>
        <dbReference type="ARBA" id="ARBA00022714"/>
    </source>
</evidence>
<dbReference type="STRING" id="451379.A0A0N5ALD7"/>
<keyword evidence="4" id="KW-0411">Iron-sulfur</keyword>
<keyword evidence="7" id="KW-1185">Reference proteome</keyword>
<comment type="cofactor">
    <cofactor evidence="5">
        <name>[2Fe-2S] cluster</name>
        <dbReference type="ChEBI" id="CHEBI:190135"/>
    </cofactor>
</comment>
<evidence type="ECO:0000313" key="7">
    <source>
        <dbReference type="Proteomes" id="UP000046393"/>
    </source>
</evidence>
<evidence type="ECO:0000256" key="3">
    <source>
        <dbReference type="ARBA" id="ARBA00023004"/>
    </source>
</evidence>
<evidence type="ECO:0000256" key="4">
    <source>
        <dbReference type="ARBA" id="ARBA00023014"/>
    </source>
</evidence>
<dbReference type="InterPro" id="IPR042216">
    <property type="entry name" value="MitoNEET_CISD"/>
</dbReference>
<dbReference type="InterPro" id="IPR052950">
    <property type="entry name" value="CISD"/>
</dbReference>
<keyword evidence="3" id="KW-0408">Iron</keyword>
<keyword evidence="1" id="KW-0001">2Fe-2S</keyword>
<evidence type="ECO:0000256" key="5">
    <source>
        <dbReference type="ARBA" id="ARBA00034078"/>
    </source>
</evidence>
<keyword evidence="2" id="KW-0479">Metal-binding</keyword>
<dbReference type="GO" id="GO:0005739">
    <property type="term" value="C:mitochondrion"/>
    <property type="evidence" value="ECO:0007669"/>
    <property type="project" value="TreeGrafter"/>
</dbReference>
<evidence type="ECO:0000256" key="2">
    <source>
        <dbReference type="ARBA" id="ARBA00022723"/>
    </source>
</evidence>
<reference evidence="8" key="1">
    <citation type="submission" date="2017-02" db="UniProtKB">
        <authorList>
            <consortium name="WormBaseParasite"/>
        </authorList>
    </citation>
    <scope>IDENTIFICATION</scope>
</reference>
<dbReference type="GO" id="GO:0046872">
    <property type="term" value="F:metal ion binding"/>
    <property type="evidence" value="ECO:0007669"/>
    <property type="project" value="UniProtKB-KW"/>
</dbReference>
<sequence length="158" mass="17983">MLYVNLEYTLCFKLGALSKRQCSGIKIQNPSSALLPWKGKVAEPRSVKMKLEEGKTYRWCSCGLSPEQPWCNDECLRPGLTNLRPVEFKVEKTGVYSLCNCKYTEKRPLCDGAHRKVVSKRPRDLDATPMVNYHDSPVYHGVASKLGYRQKSGKSFVY</sequence>